<keyword evidence="3" id="KW-0858">Xylan degradation</keyword>
<accession>A0A317C6V7</accession>
<feature type="compositionally biased region" description="Low complexity" evidence="8">
    <location>
        <begin position="317"/>
        <end position="344"/>
    </location>
</feature>
<dbReference type="GO" id="GO:0030600">
    <property type="term" value="F:feruloyl esterase activity"/>
    <property type="evidence" value="ECO:0007669"/>
    <property type="project" value="InterPro"/>
</dbReference>
<feature type="signal peptide" evidence="9">
    <location>
        <begin position="1"/>
        <end position="26"/>
    </location>
</feature>
<feature type="region of interest" description="Disordered" evidence="8">
    <location>
        <begin position="300"/>
        <end position="374"/>
    </location>
</feature>
<dbReference type="Gene3D" id="3.40.50.1820">
    <property type="entry name" value="alpha/beta hydrolase"/>
    <property type="match status" value="1"/>
</dbReference>
<evidence type="ECO:0000256" key="2">
    <source>
        <dbReference type="ARBA" id="ARBA00022525"/>
    </source>
</evidence>
<dbReference type="InterPro" id="IPR029058">
    <property type="entry name" value="AB_hydrolase_fold"/>
</dbReference>
<comment type="caution">
    <text evidence="10">The sequence shown here is derived from an EMBL/GenBank/DDBJ whole genome shotgun (WGS) entry which is preliminary data.</text>
</comment>
<comment type="subcellular location">
    <subcellularLocation>
        <location evidence="1">Secreted</location>
    </subcellularLocation>
</comment>
<evidence type="ECO:0000256" key="9">
    <source>
        <dbReference type="SAM" id="SignalP"/>
    </source>
</evidence>
<evidence type="ECO:0000256" key="5">
    <source>
        <dbReference type="ARBA" id="ARBA00022801"/>
    </source>
</evidence>
<dbReference type="PANTHER" id="PTHR38050:SF2">
    <property type="entry name" value="FERULOYL ESTERASE C-RELATED"/>
    <property type="match status" value="1"/>
</dbReference>
<gene>
    <name evidence="10" type="ORF">DKW60_17530</name>
</gene>
<dbReference type="GO" id="GO:0045493">
    <property type="term" value="P:xylan catabolic process"/>
    <property type="evidence" value="ECO:0007669"/>
    <property type="project" value="UniProtKB-KW"/>
</dbReference>
<reference evidence="10 11" key="1">
    <citation type="submission" date="2018-05" db="EMBL/GenBank/DDBJ databases">
        <title>Leucothrix arctica sp. nov., isolated from Arctic seawater.</title>
        <authorList>
            <person name="Choi A."/>
            <person name="Baek K."/>
        </authorList>
    </citation>
    <scope>NUCLEOTIDE SEQUENCE [LARGE SCALE GENOMIC DNA]</scope>
    <source>
        <strain evidence="10 11">JCM 18388</strain>
    </source>
</reference>
<keyword evidence="4 9" id="KW-0732">Signal</keyword>
<evidence type="ECO:0008006" key="12">
    <source>
        <dbReference type="Google" id="ProtNLM"/>
    </source>
</evidence>
<dbReference type="RefSeq" id="WP_109838966.1">
    <property type="nucleotide sequence ID" value="NZ_QGKM01000060.1"/>
</dbReference>
<dbReference type="InterPro" id="IPR043595">
    <property type="entry name" value="FaeB/C/D"/>
</dbReference>
<dbReference type="GO" id="GO:0005576">
    <property type="term" value="C:extracellular region"/>
    <property type="evidence" value="ECO:0007669"/>
    <property type="project" value="UniProtKB-SubCell"/>
</dbReference>
<keyword evidence="2" id="KW-0964">Secreted</keyword>
<dbReference type="SUPFAM" id="SSF53474">
    <property type="entry name" value="alpha/beta-Hydrolases"/>
    <property type="match status" value="1"/>
</dbReference>
<feature type="compositionally biased region" description="Polar residues" evidence="8">
    <location>
        <begin position="365"/>
        <end position="374"/>
    </location>
</feature>
<proteinExistence type="predicted"/>
<evidence type="ECO:0000256" key="6">
    <source>
        <dbReference type="ARBA" id="ARBA00023277"/>
    </source>
</evidence>
<evidence type="ECO:0000256" key="1">
    <source>
        <dbReference type="ARBA" id="ARBA00004613"/>
    </source>
</evidence>
<evidence type="ECO:0000256" key="4">
    <source>
        <dbReference type="ARBA" id="ARBA00022729"/>
    </source>
</evidence>
<protein>
    <recommendedName>
        <fullName evidence="12">Phospholipase/carboxylesterase/thioesterase domain-containing protein</fullName>
    </recommendedName>
</protein>
<evidence type="ECO:0000256" key="7">
    <source>
        <dbReference type="ARBA" id="ARBA00023326"/>
    </source>
</evidence>
<dbReference type="EMBL" id="QGKM01000060">
    <property type="protein sequence ID" value="PWQ94039.1"/>
    <property type="molecule type" value="Genomic_DNA"/>
</dbReference>
<feature type="compositionally biased region" description="Basic residues" evidence="8">
    <location>
        <begin position="305"/>
        <end position="316"/>
    </location>
</feature>
<keyword evidence="11" id="KW-1185">Reference proteome</keyword>
<keyword evidence="6" id="KW-0119">Carbohydrate metabolism</keyword>
<dbReference type="OrthoDB" id="5291933at2"/>
<evidence type="ECO:0000256" key="8">
    <source>
        <dbReference type="SAM" id="MobiDB-lite"/>
    </source>
</evidence>
<organism evidence="10 11">
    <name type="scientific">Leucothrix pacifica</name>
    <dbReference type="NCBI Taxonomy" id="1247513"/>
    <lineage>
        <taxon>Bacteria</taxon>
        <taxon>Pseudomonadati</taxon>
        <taxon>Pseudomonadota</taxon>
        <taxon>Gammaproteobacteria</taxon>
        <taxon>Thiotrichales</taxon>
        <taxon>Thiotrichaceae</taxon>
        <taxon>Leucothrix</taxon>
    </lineage>
</organism>
<name>A0A317C6V7_9GAMM</name>
<feature type="chain" id="PRO_5016436389" description="Phospholipase/carboxylesterase/thioesterase domain-containing protein" evidence="9">
    <location>
        <begin position="27"/>
        <end position="374"/>
    </location>
</feature>
<dbReference type="Proteomes" id="UP000245539">
    <property type="component" value="Unassembled WGS sequence"/>
</dbReference>
<keyword evidence="5" id="KW-0378">Hydrolase</keyword>
<evidence type="ECO:0000256" key="3">
    <source>
        <dbReference type="ARBA" id="ARBA00022651"/>
    </source>
</evidence>
<sequence length="374" mass="41620">MISHRPLLSVILGLMAFFLLSTSATAGDYFKREIMIGEELREYYVYVPNSLKGKKNRPAIIAFHGFKSDAGGFRWLISPDKWADKHGFVMVYPNAIKKSWNAGKGMGRQNTTSDDDRFAAELPSLIVERHDVAVDRVYAMGFSNGAQVVAKMVCHHSVQIAGAAMVAQSLNEDDCRPAYKVPVVIMHGMQDPAAPYKGGGKFKLRSHQESLAFFKDWYEIKAEKKTVKSDKTFKCSEYKDNDKTAVVGCSMFNDGHQWPGSRDFLVKQLGTTNKSLSANDYIMSFFKRYKGIAPYMGDATPATKPKAKQVAKKPAAKKPAPVKSTQAKPSPAKSAPAKPAPVKKTSNKPQKLNQNKHQRKRKRPNQSNQPKSRS</sequence>
<keyword evidence="7" id="KW-0624">Polysaccharide degradation</keyword>
<evidence type="ECO:0000313" key="11">
    <source>
        <dbReference type="Proteomes" id="UP000245539"/>
    </source>
</evidence>
<evidence type="ECO:0000313" key="10">
    <source>
        <dbReference type="EMBL" id="PWQ94039.1"/>
    </source>
</evidence>
<feature type="compositionally biased region" description="Basic residues" evidence="8">
    <location>
        <begin position="354"/>
        <end position="364"/>
    </location>
</feature>
<dbReference type="PANTHER" id="PTHR38050">
    <property type="match status" value="1"/>
</dbReference>
<dbReference type="AlphaFoldDB" id="A0A317C6V7"/>